<dbReference type="Proteomes" id="UP001485043">
    <property type="component" value="Unassembled WGS sequence"/>
</dbReference>
<evidence type="ECO:0000256" key="1">
    <source>
        <dbReference type="ARBA" id="ARBA00004141"/>
    </source>
</evidence>
<comment type="caution">
    <text evidence="6">The sequence shown here is derived from an EMBL/GenBank/DDBJ whole genome shotgun (WGS) entry which is preliminary data.</text>
</comment>
<keyword evidence="4 5" id="KW-0472">Membrane</keyword>
<feature type="transmembrane region" description="Helical" evidence="5">
    <location>
        <begin position="210"/>
        <end position="228"/>
    </location>
</feature>
<feature type="transmembrane region" description="Helical" evidence="5">
    <location>
        <begin position="16"/>
        <end position="35"/>
    </location>
</feature>
<sequence length="253" mass="26786">MALTTFHYFGFHPSEPAALVALSLILAAALAVLFVTIWTKSWFMLLATAVGVLEVAGYCFRVAMLSHPQRGFYIAMECLLIIPPSFLAIINYIVLGRLITCLQTGPPSSHAMLLSSSSSITSSQDSTAEPPRSSESWLALPFLALEVTSLLCQGIGAALSTGNGYVPNPNAGAGRICLIIGLVLLAALVTGFLIAACLLTCSRAFCAKGLPALPVVLCGLFSTTLLLLTRNIFRVCEFSQGPGLSHESFEDEA</sequence>
<evidence type="ECO:0008006" key="8">
    <source>
        <dbReference type="Google" id="ProtNLM"/>
    </source>
</evidence>
<evidence type="ECO:0000313" key="7">
    <source>
        <dbReference type="Proteomes" id="UP001485043"/>
    </source>
</evidence>
<reference evidence="6 7" key="1">
    <citation type="journal article" date="2024" name="Nat. Commun.">
        <title>Phylogenomics reveals the evolutionary origins of lichenization in chlorophyte algae.</title>
        <authorList>
            <person name="Puginier C."/>
            <person name="Libourel C."/>
            <person name="Otte J."/>
            <person name="Skaloud P."/>
            <person name="Haon M."/>
            <person name="Grisel S."/>
            <person name="Petersen M."/>
            <person name="Berrin J.G."/>
            <person name="Delaux P.M."/>
            <person name="Dal Grande F."/>
            <person name="Keller J."/>
        </authorList>
    </citation>
    <scope>NUCLEOTIDE SEQUENCE [LARGE SCALE GENOMIC DNA]</scope>
    <source>
        <strain evidence="6 7">SAG 2523</strain>
    </source>
</reference>
<accession>A0AAW1T3K8</accession>
<feature type="transmembrane region" description="Helical" evidence="5">
    <location>
        <begin position="172"/>
        <end position="198"/>
    </location>
</feature>
<feature type="transmembrane region" description="Helical" evidence="5">
    <location>
        <begin position="71"/>
        <end position="94"/>
    </location>
</feature>
<evidence type="ECO:0000313" key="6">
    <source>
        <dbReference type="EMBL" id="KAK9863278.1"/>
    </source>
</evidence>
<gene>
    <name evidence="6" type="ORF">WJX84_008879</name>
</gene>
<organism evidence="6 7">
    <name type="scientific">Apatococcus fuscideae</name>
    <dbReference type="NCBI Taxonomy" id="2026836"/>
    <lineage>
        <taxon>Eukaryota</taxon>
        <taxon>Viridiplantae</taxon>
        <taxon>Chlorophyta</taxon>
        <taxon>core chlorophytes</taxon>
        <taxon>Trebouxiophyceae</taxon>
        <taxon>Chlorellales</taxon>
        <taxon>Chlorellaceae</taxon>
        <taxon>Apatococcus</taxon>
    </lineage>
</organism>
<comment type="subcellular location">
    <subcellularLocation>
        <location evidence="1">Membrane</location>
        <topology evidence="1">Multi-pass membrane protein</topology>
    </subcellularLocation>
</comment>
<dbReference type="PANTHER" id="PTHR31465">
    <property type="entry name" value="PROTEIN RTA1-RELATED"/>
    <property type="match status" value="1"/>
</dbReference>
<proteinExistence type="predicted"/>
<dbReference type="EMBL" id="JALJOV010000494">
    <property type="protein sequence ID" value="KAK9863278.1"/>
    <property type="molecule type" value="Genomic_DNA"/>
</dbReference>
<name>A0AAW1T3K8_9CHLO</name>
<evidence type="ECO:0000256" key="2">
    <source>
        <dbReference type="ARBA" id="ARBA00022692"/>
    </source>
</evidence>
<evidence type="ECO:0000256" key="3">
    <source>
        <dbReference type="ARBA" id="ARBA00022989"/>
    </source>
</evidence>
<protein>
    <recommendedName>
        <fullName evidence="8">Transmembrane protein</fullName>
    </recommendedName>
</protein>
<keyword evidence="3 5" id="KW-1133">Transmembrane helix</keyword>
<keyword evidence="2 5" id="KW-0812">Transmembrane</keyword>
<dbReference type="PANTHER" id="PTHR31465:SF1">
    <property type="entry name" value="PROTEIN RTA1-RELATED"/>
    <property type="match status" value="1"/>
</dbReference>
<dbReference type="GO" id="GO:0016020">
    <property type="term" value="C:membrane"/>
    <property type="evidence" value="ECO:0007669"/>
    <property type="project" value="UniProtKB-SubCell"/>
</dbReference>
<dbReference type="InterPro" id="IPR007568">
    <property type="entry name" value="RTA1"/>
</dbReference>
<keyword evidence="7" id="KW-1185">Reference proteome</keyword>
<dbReference type="Pfam" id="PF04479">
    <property type="entry name" value="RTA1"/>
    <property type="match status" value="2"/>
</dbReference>
<dbReference type="AlphaFoldDB" id="A0AAW1T3K8"/>
<evidence type="ECO:0000256" key="5">
    <source>
        <dbReference type="SAM" id="Phobius"/>
    </source>
</evidence>
<feature type="transmembrane region" description="Helical" evidence="5">
    <location>
        <begin position="42"/>
        <end position="65"/>
    </location>
</feature>
<evidence type="ECO:0000256" key="4">
    <source>
        <dbReference type="ARBA" id="ARBA00023136"/>
    </source>
</evidence>